<dbReference type="Proteomes" id="UP000242287">
    <property type="component" value="Unassembled WGS sequence"/>
</dbReference>
<reference evidence="1 2" key="1">
    <citation type="submission" date="2014-02" db="EMBL/GenBank/DDBJ databases">
        <title>Transposable element dynamics among asymbiotic and ectomycorrhizal Amanita fungi.</title>
        <authorList>
            <consortium name="DOE Joint Genome Institute"/>
            <person name="Hess J."/>
            <person name="Skrede I."/>
            <person name="Wolfe B."/>
            <person name="LaButti K."/>
            <person name="Ohm R.A."/>
            <person name="Grigoriev I.V."/>
            <person name="Pringle A."/>
        </authorList>
    </citation>
    <scope>NUCLEOTIDE SEQUENCE [LARGE SCALE GENOMIC DNA]</scope>
    <source>
        <strain evidence="1 2">SKay4041</strain>
    </source>
</reference>
<sequence length="61" mass="6834">PVKWLKSHLISIFTSWTIPLPIDSPCILTATKNIVRWQINNVPELKVCPKAACAETTLGEF</sequence>
<proteinExistence type="predicted"/>
<organism evidence="1 2">
    <name type="scientific">Amanita thiersii Skay4041</name>
    <dbReference type="NCBI Taxonomy" id="703135"/>
    <lineage>
        <taxon>Eukaryota</taxon>
        <taxon>Fungi</taxon>
        <taxon>Dikarya</taxon>
        <taxon>Basidiomycota</taxon>
        <taxon>Agaricomycotina</taxon>
        <taxon>Agaricomycetes</taxon>
        <taxon>Agaricomycetidae</taxon>
        <taxon>Agaricales</taxon>
        <taxon>Pluteineae</taxon>
        <taxon>Amanitaceae</taxon>
        <taxon>Amanita</taxon>
    </lineage>
</organism>
<protein>
    <submittedName>
        <fullName evidence="1">Uncharacterized protein</fullName>
    </submittedName>
</protein>
<feature type="non-terminal residue" evidence="1">
    <location>
        <position position="61"/>
    </location>
</feature>
<accession>A0A2A9N7C4</accession>
<dbReference type="AlphaFoldDB" id="A0A2A9N7C4"/>
<gene>
    <name evidence="1" type="ORF">AMATHDRAFT_105190</name>
</gene>
<keyword evidence="2" id="KW-1185">Reference proteome</keyword>
<feature type="non-terminal residue" evidence="1">
    <location>
        <position position="1"/>
    </location>
</feature>
<evidence type="ECO:0000313" key="1">
    <source>
        <dbReference type="EMBL" id="PFH46275.1"/>
    </source>
</evidence>
<dbReference type="EMBL" id="KZ302215">
    <property type="protein sequence ID" value="PFH46275.1"/>
    <property type="molecule type" value="Genomic_DNA"/>
</dbReference>
<name>A0A2A9N7C4_9AGAR</name>
<evidence type="ECO:0000313" key="2">
    <source>
        <dbReference type="Proteomes" id="UP000242287"/>
    </source>
</evidence>